<keyword evidence="3" id="KW-1185">Reference proteome</keyword>
<dbReference type="InterPro" id="IPR037523">
    <property type="entry name" value="VOC_core"/>
</dbReference>
<evidence type="ECO:0000313" key="3">
    <source>
        <dbReference type="Proteomes" id="UP001222118"/>
    </source>
</evidence>
<evidence type="ECO:0000259" key="1">
    <source>
        <dbReference type="PROSITE" id="PS51819"/>
    </source>
</evidence>
<dbReference type="PIRSF" id="PIRSF039020">
    <property type="entry name" value="EhpR"/>
    <property type="match status" value="1"/>
</dbReference>
<sequence>MSVFTILYVNDPAASAEFYAPLLGVQPVEQSAGFAMFVLPDGARIGFWAREAVLPKGAGVGTGGGSEICIAKPDMDAVGACFEQWSGLGVKMIQEPIMLDFGLNFVAEDSDGHRLRVYHGAN</sequence>
<dbReference type="InterPro" id="IPR026275">
    <property type="entry name" value="Glyoxalase/dOase/EhpR"/>
</dbReference>
<protein>
    <submittedName>
        <fullName evidence="2">VOC family protein</fullName>
    </submittedName>
</protein>
<dbReference type="EMBL" id="CP118247">
    <property type="protein sequence ID" value="WDR04676.1"/>
    <property type="molecule type" value="Genomic_DNA"/>
</dbReference>
<reference evidence="2 3" key="1">
    <citation type="submission" date="2023-02" db="EMBL/GenBank/DDBJ databases">
        <title>Devosia chondri sp. nov., isolated from the phycosphere of marine algae.</title>
        <authorList>
            <person name="Kim J.M."/>
            <person name="Lee J.K."/>
            <person name="Choi B.J."/>
            <person name="Bayburt H."/>
            <person name="Jeon C.O."/>
        </authorList>
    </citation>
    <scope>NUCLEOTIDE SEQUENCE [LARGE SCALE GENOMIC DNA]</scope>
    <source>
        <strain evidence="2 3">G2-5</strain>
    </source>
</reference>
<evidence type="ECO:0000313" key="2">
    <source>
        <dbReference type="EMBL" id="WDR04676.1"/>
    </source>
</evidence>
<proteinExistence type="predicted"/>
<dbReference type="SUPFAM" id="SSF54593">
    <property type="entry name" value="Glyoxalase/Bleomycin resistance protein/Dihydroxybiphenyl dioxygenase"/>
    <property type="match status" value="1"/>
</dbReference>
<dbReference type="Gene3D" id="3.30.720.110">
    <property type="match status" value="1"/>
</dbReference>
<dbReference type="Pfam" id="PF00903">
    <property type="entry name" value="Glyoxalase"/>
    <property type="match status" value="1"/>
</dbReference>
<name>A0ABY7YTP2_9HYPH</name>
<dbReference type="InterPro" id="IPR004360">
    <property type="entry name" value="Glyas_Fos-R_dOase_dom"/>
</dbReference>
<dbReference type="RefSeq" id="WP_282210197.1">
    <property type="nucleotide sequence ID" value="NZ_CP118247.1"/>
</dbReference>
<organism evidence="2 3">
    <name type="scientific">Devosia rhodophyticola</name>
    <dbReference type="NCBI Taxonomy" id="3026423"/>
    <lineage>
        <taxon>Bacteria</taxon>
        <taxon>Pseudomonadati</taxon>
        <taxon>Pseudomonadota</taxon>
        <taxon>Alphaproteobacteria</taxon>
        <taxon>Hyphomicrobiales</taxon>
        <taxon>Devosiaceae</taxon>
        <taxon>Devosia</taxon>
    </lineage>
</organism>
<accession>A0ABY7YTP2</accession>
<dbReference type="InterPro" id="IPR029068">
    <property type="entry name" value="Glyas_Bleomycin-R_OHBP_Dase"/>
</dbReference>
<dbReference type="PROSITE" id="PS51819">
    <property type="entry name" value="VOC"/>
    <property type="match status" value="1"/>
</dbReference>
<feature type="domain" description="VOC" evidence="1">
    <location>
        <begin position="1"/>
        <end position="120"/>
    </location>
</feature>
<gene>
    <name evidence="2" type="ORF">PSQ90_10100</name>
</gene>
<dbReference type="Gene3D" id="3.30.720.120">
    <property type="match status" value="1"/>
</dbReference>
<dbReference type="Proteomes" id="UP001222118">
    <property type="component" value="Chromosome"/>
</dbReference>